<reference evidence="2 3" key="1">
    <citation type="journal article" date="2007" name="Science">
        <title>Sea anemone genome reveals ancestral eumetazoan gene repertoire and genomic organization.</title>
        <authorList>
            <person name="Putnam N.H."/>
            <person name="Srivastava M."/>
            <person name="Hellsten U."/>
            <person name="Dirks B."/>
            <person name="Chapman J."/>
            <person name="Salamov A."/>
            <person name="Terry A."/>
            <person name="Shapiro H."/>
            <person name="Lindquist E."/>
            <person name="Kapitonov V.V."/>
            <person name="Jurka J."/>
            <person name="Genikhovich G."/>
            <person name="Grigoriev I.V."/>
            <person name="Lucas S.M."/>
            <person name="Steele R.E."/>
            <person name="Finnerty J.R."/>
            <person name="Technau U."/>
            <person name="Martindale M.Q."/>
            <person name="Rokhsar D.S."/>
        </authorList>
    </citation>
    <scope>NUCLEOTIDE SEQUENCE [LARGE SCALE GENOMIC DNA]</scope>
    <source>
        <strain evidence="3">CH2 X CH6</strain>
    </source>
</reference>
<proteinExistence type="predicted"/>
<dbReference type="Gene3D" id="1.25.40.20">
    <property type="entry name" value="Ankyrin repeat-containing domain"/>
    <property type="match status" value="1"/>
</dbReference>
<evidence type="ECO:0000313" key="3">
    <source>
        <dbReference type="Proteomes" id="UP000001593"/>
    </source>
</evidence>
<evidence type="ECO:0000256" key="1">
    <source>
        <dbReference type="PROSITE-ProRule" id="PRU00023"/>
    </source>
</evidence>
<dbReference type="InterPro" id="IPR002110">
    <property type="entry name" value="Ankyrin_rpt"/>
</dbReference>
<dbReference type="PANTHER" id="PTHR46899">
    <property type="entry name" value="PROTEIN PHOSPHATASE 1 REGULATORY SUBUNIT 27"/>
    <property type="match status" value="1"/>
</dbReference>
<dbReference type="InterPro" id="IPR053080">
    <property type="entry name" value="PP1_regulatory_subunit_27"/>
</dbReference>
<dbReference type="InterPro" id="IPR036770">
    <property type="entry name" value="Ankyrin_rpt-contain_sf"/>
</dbReference>
<dbReference type="EMBL" id="DS469510">
    <property type="protein sequence ID" value="EDO49289.1"/>
    <property type="molecule type" value="Genomic_DNA"/>
</dbReference>
<dbReference type="SMART" id="SM00248">
    <property type="entry name" value="ANK"/>
    <property type="match status" value="2"/>
</dbReference>
<accession>A7RH44</accession>
<dbReference type="Proteomes" id="UP000001593">
    <property type="component" value="Unassembled WGS sequence"/>
</dbReference>
<dbReference type="PhylomeDB" id="A7RH44"/>
<dbReference type="SUPFAM" id="SSF48403">
    <property type="entry name" value="Ankyrin repeat"/>
    <property type="match status" value="1"/>
</dbReference>
<feature type="non-terminal residue" evidence="2">
    <location>
        <position position="1"/>
    </location>
</feature>
<gene>
    <name evidence="2" type="ORF">NEMVEDRAFT_v1g66805</name>
</gene>
<dbReference type="AlphaFoldDB" id="A7RH44"/>
<dbReference type="HOGENOM" id="CLU_000134_45_7_1"/>
<dbReference type="PROSITE" id="PS50088">
    <property type="entry name" value="ANK_REPEAT"/>
    <property type="match status" value="2"/>
</dbReference>
<protein>
    <submittedName>
        <fullName evidence="2">Uncharacterized protein</fullName>
    </submittedName>
</protein>
<dbReference type="Pfam" id="PF12796">
    <property type="entry name" value="Ank_2"/>
    <property type="match status" value="1"/>
</dbReference>
<sequence length="75" mass="8065">ERDKLDVNQLSPSGKSLLHKAAAAGDLESIHTLIQYGGNVNLTDQDGFAPIHSALRRAHYKCAIFLMECGTDIGA</sequence>
<dbReference type="PROSITE" id="PS50297">
    <property type="entry name" value="ANK_REP_REGION"/>
    <property type="match status" value="2"/>
</dbReference>
<name>A7RH44_NEMVE</name>
<organism evidence="2 3">
    <name type="scientific">Nematostella vectensis</name>
    <name type="common">Starlet sea anemone</name>
    <dbReference type="NCBI Taxonomy" id="45351"/>
    <lineage>
        <taxon>Eukaryota</taxon>
        <taxon>Metazoa</taxon>
        <taxon>Cnidaria</taxon>
        <taxon>Anthozoa</taxon>
        <taxon>Hexacorallia</taxon>
        <taxon>Actiniaria</taxon>
        <taxon>Edwardsiidae</taxon>
        <taxon>Nematostella</taxon>
    </lineage>
</organism>
<evidence type="ECO:0000313" key="2">
    <source>
        <dbReference type="EMBL" id="EDO49289.1"/>
    </source>
</evidence>
<feature type="non-terminal residue" evidence="2">
    <location>
        <position position="75"/>
    </location>
</feature>
<dbReference type="PANTHER" id="PTHR46899:SF3">
    <property type="entry name" value="PROTEIN PHOSPHATASE 1 REGULATORY SUBUNIT 27"/>
    <property type="match status" value="1"/>
</dbReference>
<feature type="repeat" description="ANK" evidence="1">
    <location>
        <begin position="46"/>
        <end position="75"/>
    </location>
</feature>
<feature type="repeat" description="ANK" evidence="1">
    <location>
        <begin position="13"/>
        <end position="45"/>
    </location>
</feature>
<keyword evidence="3" id="KW-1185">Reference proteome</keyword>
<keyword evidence="1" id="KW-0040">ANK repeat</keyword>
<dbReference type="InParanoid" id="A7RH44"/>